<dbReference type="PANTHER" id="PTHR45080:SF8">
    <property type="entry name" value="IG-LIKE DOMAIN-CONTAINING PROTEIN"/>
    <property type="match status" value="1"/>
</dbReference>
<dbReference type="WBParaSite" id="BXY_1625900.1">
    <property type="protein sequence ID" value="BXY_1625900.1"/>
    <property type="gene ID" value="BXY_1625900"/>
</dbReference>
<dbReference type="GO" id="GO:0005886">
    <property type="term" value="C:plasma membrane"/>
    <property type="evidence" value="ECO:0007669"/>
    <property type="project" value="TreeGrafter"/>
</dbReference>
<dbReference type="GO" id="GO:0030424">
    <property type="term" value="C:axon"/>
    <property type="evidence" value="ECO:0007669"/>
    <property type="project" value="TreeGrafter"/>
</dbReference>
<evidence type="ECO:0000256" key="4">
    <source>
        <dbReference type="ARBA" id="ARBA00023319"/>
    </source>
</evidence>
<accession>A0A1I7ST89</accession>
<evidence type="ECO:0000256" key="1">
    <source>
        <dbReference type="ARBA" id="ARBA00022729"/>
    </source>
</evidence>
<keyword evidence="3" id="KW-1015">Disulfide bond</keyword>
<evidence type="ECO:0000256" key="2">
    <source>
        <dbReference type="ARBA" id="ARBA00022737"/>
    </source>
</evidence>
<dbReference type="InterPro" id="IPR003961">
    <property type="entry name" value="FN3_dom"/>
</dbReference>
<feature type="domain" description="Fibronectin type-III" evidence="8">
    <location>
        <begin position="631"/>
        <end position="724"/>
    </location>
</feature>
<keyword evidence="4" id="KW-0393">Immunoglobulin domain</keyword>
<dbReference type="Pfam" id="PF00041">
    <property type="entry name" value="fn3"/>
    <property type="match status" value="1"/>
</dbReference>
<evidence type="ECO:0000259" key="7">
    <source>
        <dbReference type="PROSITE" id="PS50835"/>
    </source>
</evidence>
<dbReference type="InterPro" id="IPR036116">
    <property type="entry name" value="FN3_sf"/>
</dbReference>
<dbReference type="SMART" id="SM00409">
    <property type="entry name" value="IG"/>
    <property type="match status" value="5"/>
</dbReference>
<dbReference type="GO" id="GO:0050808">
    <property type="term" value="P:synapse organization"/>
    <property type="evidence" value="ECO:0007669"/>
    <property type="project" value="TreeGrafter"/>
</dbReference>
<dbReference type="InterPro" id="IPR003598">
    <property type="entry name" value="Ig_sub2"/>
</dbReference>
<protein>
    <submittedName>
        <fullName evidence="10">Hemicentin-1</fullName>
    </submittedName>
</protein>
<evidence type="ECO:0000259" key="8">
    <source>
        <dbReference type="PROSITE" id="PS50853"/>
    </source>
</evidence>
<feature type="domain" description="Ig-like" evidence="7">
    <location>
        <begin position="247"/>
        <end position="336"/>
    </location>
</feature>
<feature type="transmembrane region" description="Helical" evidence="5">
    <location>
        <begin position="730"/>
        <end position="753"/>
    </location>
</feature>
<dbReference type="eggNOG" id="KOG4475">
    <property type="taxonomic scope" value="Eukaryota"/>
</dbReference>
<feature type="signal peptide" evidence="6">
    <location>
        <begin position="1"/>
        <end position="15"/>
    </location>
</feature>
<keyword evidence="5" id="KW-0812">Transmembrane</keyword>
<name>A0A1I7ST89_BURXY</name>
<dbReference type="SMART" id="SM00408">
    <property type="entry name" value="IGc2"/>
    <property type="match status" value="4"/>
</dbReference>
<dbReference type="SUPFAM" id="SSF48726">
    <property type="entry name" value="Immunoglobulin"/>
    <property type="match status" value="4"/>
</dbReference>
<feature type="domain" description="Ig-like" evidence="7">
    <location>
        <begin position="343"/>
        <end position="433"/>
    </location>
</feature>
<dbReference type="Pfam" id="PF07679">
    <property type="entry name" value="I-set"/>
    <property type="match status" value="2"/>
</dbReference>
<dbReference type="GO" id="GO:0008046">
    <property type="term" value="F:axon guidance receptor activity"/>
    <property type="evidence" value="ECO:0007669"/>
    <property type="project" value="TreeGrafter"/>
</dbReference>
<dbReference type="Pfam" id="PF13927">
    <property type="entry name" value="Ig_3"/>
    <property type="match status" value="1"/>
</dbReference>
<dbReference type="PANTHER" id="PTHR45080">
    <property type="entry name" value="CONTACTIN 5"/>
    <property type="match status" value="1"/>
</dbReference>
<evidence type="ECO:0000313" key="10">
    <source>
        <dbReference type="WBParaSite" id="BXY_1625900.1"/>
    </source>
</evidence>
<keyword evidence="2" id="KW-0677">Repeat</keyword>
<dbReference type="PROSITE" id="PS50853">
    <property type="entry name" value="FN3"/>
    <property type="match status" value="1"/>
</dbReference>
<proteinExistence type="predicted"/>
<feature type="chain" id="PRO_5012768800" evidence="6">
    <location>
        <begin position="16"/>
        <end position="795"/>
    </location>
</feature>
<dbReference type="GO" id="GO:0043025">
    <property type="term" value="C:neuronal cell body"/>
    <property type="evidence" value="ECO:0007669"/>
    <property type="project" value="TreeGrafter"/>
</dbReference>
<dbReference type="SMART" id="SM00060">
    <property type="entry name" value="FN3"/>
    <property type="match status" value="1"/>
</dbReference>
<evidence type="ECO:0000256" key="5">
    <source>
        <dbReference type="SAM" id="Phobius"/>
    </source>
</evidence>
<dbReference type="AlphaFoldDB" id="A0A1I7ST89"/>
<keyword evidence="1 6" id="KW-0732">Signal</keyword>
<dbReference type="InterPro" id="IPR013783">
    <property type="entry name" value="Ig-like_fold"/>
</dbReference>
<dbReference type="Gene3D" id="2.60.40.10">
    <property type="entry name" value="Immunoglobulins"/>
    <property type="match status" value="4"/>
</dbReference>
<keyword evidence="5" id="KW-1133">Transmembrane helix</keyword>
<dbReference type="PROSITE" id="PS50835">
    <property type="entry name" value="IG_LIKE"/>
    <property type="match status" value="4"/>
</dbReference>
<dbReference type="InterPro" id="IPR003599">
    <property type="entry name" value="Ig_sub"/>
</dbReference>
<sequence>MIALILVVLPTYYHADRRNRPCEAIRDNASTLDPTPADPQLAHLCLGERGSGEPMNIFVLLLFLIKAAQSWKVLVPNAIEHHVVFGTQDRNVLRCAVSGLAPGSSAKVDWQFDQRYARKVHKHPSSDGAQFLTFNKKVTTSDSGRFVCVAEFEGKTQDYEVFVKFIDEPNFAEVESVQHPIINQDARIRCPVTNLPENNDQTSFEDDRKTLVFKNYSKDLDGTYTCNVPFLERVTTKSIDVSGYQAPSITDYNLPNLALEGKDSFFSCLAEGIPPPKVEWLKITNAKNTEQISSSPKYDLSQDGVLVIKNSSVLDTGVYICSASNELNLRDSRNVTLEVITRPRVIPFDEVIVREGESVSIPCKTFGTTESVYWVTHSGLKVEPLTENAAVGYRVEDNTPTLVVQNVQRNSNNKFRCIAQNKAGSSSEDAQIKVFVEPTVIKKGSEVRRAVIGGTQPAISISCNVTGTPTPTVKWYKDGNELEVDVATYSLDEASNEQASTLYIRPSSSSSFGTYFCEAENRLGKDKGDEIRLLQVLDPAQPEYKCDYLLPTTAKCELILDGISESRIPTHYSAHFLTPVEFEVHNLRPYENMVEIEGLNTSSKYTVKFMAHNEVDSTGWSSHVYHVETSAPRAPDAVKDVTVECGESCKIEWTPGRDNGRPITAYDVTLFRDGSTAVWSGISNETSTEVFSLDSRTKYEVRVEALNDIGASVVTTYKFETPEFPRSSGLYIMVFVIFLISILLSSLAIDFAIYRLKGRSLFQAVYRCGKKADVDNKVNKTEDQSLLVESGKAQV</sequence>
<dbReference type="GO" id="GO:0007156">
    <property type="term" value="P:homophilic cell adhesion via plasma membrane adhesion molecules"/>
    <property type="evidence" value="ECO:0007669"/>
    <property type="project" value="TreeGrafter"/>
</dbReference>
<dbReference type="CDD" id="cd00063">
    <property type="entry name" value="FN3"/>
    <property type="match status" value="1"/>
</dbReference>
<dbReference type="CDD" id="cd00096">
    <property type="entry name" value="Ig"/>
    <property type="match status" value="2"/>
</dbReference>
<organism evidence="9 10">
    <name type="scientific">Bursaphelenchus xylophilus</name>
    <name type="common">Pinewood nematode worm</name>
    <name type="synonym">Aphelenchoides xylophilus</name>
    <dbReference type="NCBI Taxonomy" id="6326"/>
    <lineage>
        <taxon>Eukaryota</taxon>
        <taxon>Metazoa</taxon>
        <taxon>Ecdysozoa</taxon>
        <taxon>Nematoda</taxon>
        <taxon>Chromadorea</taxon>
        <taxon>Rhabditida</taxon>
        <taxon>Tylenchina</taxon>
        <taxon>Tylenchomorpha</taxon>
        <taxon>Aphelenchoidea</taxon>
        <taxon>Aphelenchoididae</taxon>
        <taxon>Bursaphelenchus</taxon>
    </lineage>
</organism>
<dbReference type="InterPro" id="IPR036179">
    <property type="entry name" value="Ig-like_dom_sf"/>
</dbReference>
<evidence type="ECO:0000313" key="9">
    <source>
        <dbReference type="Proteomes" id="UP000095284"/>
    </source>
</evidence>
<keyword evidence="5" id="KW-0472">Membrane</keyword>
<dbReference type="InterPro" id="IPR007110">
    <property type="entry name" value="Ig-like_dom"/>
</dbReference>
<feature type="domain" description="Ig-like" evidence="7">
    <location>
        <begin position="438"/>
        <end position="535"/>
    </location>
</feature>
<dbReference type="InterPro" id="IPR013098">
    <property type="entry name" value="Ig_I-set"/>
</dbReference>
<feature type="domain" description="Ig-like" evidence="7">
    <location>
        <begin position="76"/>
        <end position="162"/>
    </location>
</feature>
<dbReference type="Proteomes" id="UP000095284">
    <property type="component" value="Unplaced"/>
</dbReference>
<dbReference type="SUPFAM" id="SSF49265">
    <property type="entry name" value="Fibronectin type III"/>
    <property type="match status" value="1"/>
</dbReference>
<reference evidence="10" key="1">
    <citation type="submission" date="2016-11" db="UniProtKB">
        <authorList>
            <consortium name="WormBaseParasite"/>
        </authorList>
    </citation>
    <scope>IDENTIFICATION</scope>
</reference>
<evidence type="ECO:0000256" key="6">
    <source>
        <dbReference type="SAM" id="SignalP"/>
    </source>
</evidence>
<evidence type="ECO:0000256" key="3">
    <source>
        <dbReference type="ARBA" id="ARBA00023157"/>
    </source>
</evidence>
<dbReference type="InterPro" id="IPR050958">
    <property type="entry name" value="Cell_Adh-Cytoskel_Orgn"/>
</dbReference>